<dbReference type="PANTHER" id="PTHR34464">
    <property type="entry name" value="OS09G0376300 PROTEIN"/>
    <property type="match status" value="1"/>
</dbReference>
<comment type="caution">
    <text evidence="1">The sequence shown here is derived from an EMBL/GenBank/DDBJ whole genome shotgun (WGS) entry which is preliminary data.</text>
</comment>
<keyword evidence="2" id="KW-1185">Reference proteome</keyword>
<reference evidence="1" key="1">
    <citation type="submission" date="2022-07" db="EMBL/GenBank/DDBJ databases">
        <authorList>
            <person name="Macas J."/>
            <person name="Novak P."/>
            <person name="Neumann P."/>
        </authorList>
    </citation>
    <scope>NUCLEOTIDE SEQUENCE</scope>
</reference>
<evidence type="ECO:0000313" key="2">
    <source>
        <dbReference type="Proteomes" id="UP001152484"/>
    </source>
</evidence>
<evidence type="ECO:0000313" key="1">
    <source>
        <dbReference type="EMBL" id="CAH9106243.1"/>
    </source>
</evidence>
<gene>
    <name evidence="1" type="ORF">CEURO_LOCUS17271</name>
</gene>
<name>A0A9P1EHK1_CUSEU</name>
<dbReference type="AlphaFoldDB" id="A0A9P1EHK1"/>
<dbReference type="PANTHER" id="PTHR34464:SF3">
    <property type="entry name" value="OS09G0376300 PROTEIN"/>
    <property type="match status" value="1"/>
</dbReference>
<accession>A0A9P1EHK1</accession>
<dbReference type="Proteomes" id="UP001152484">
    <property type="component" value="Unassembled WGS sequence"/>
</dbReference>
<protein>
    <submittedName>
        <fullName evidence="1">Uncharacterized protein</fullName>
    </submittedName>
</protein>
<proteinExistence type="predicted"/>
<dbReference type="EMBL" id="CAMAPE010000048">
    <property type="protein sequence ID" value="CAH9106243.1"/>
    <property type="molecule type" value="Genomic_DNA"/>
</dbReference>
<dbReference type="OrthoDB" id="686813at2759"/>
<sequence length="167" mass="19039">MDVAFSRLSWWLWGGKEKGSVAKGSSVNSLPDFGAGKPENVKFWPVRGPDVQRKNWNSREERRIDKEYDVVLVPSDDVSLSGYESDESDWSVGWLEPHAPDFQSQEEEEEEDSGFAVLVPCYRDDRMGLLVQDPSNQFLSAIKNLANDYSPEGKKCLEEWISSLEKF</sequence>
<organism evidence="1 2">
    <name type="scientific">Cuscuta europaea</name>
    <name type="common">European dodder</name>
    <dbReference type="NCBI Taxonomy" id="41803"/>
    <lineage>
        <taxon>Eukaryota</taxon>
        <taxon>Viridiplantae</taxon>
        <taxon>Streptophyta</taxon>
        <taxon>Embryophyta</taxon>
        <taxon>Tracheophyta</taxon>
        <taxon>Spermatophyta</taxon>
        <taxon>Magnoliopsida</taxon>
        <taxon>eudicotyledons</taxon>
        <taxon>Gunneridae</taxon>
        <taxon>Pentapetalae</taxon>
        <taxon>asterids</taxon>
        <taxon>lamiids</taxon>
        <taxon>Solanales</taxon>
        <taxon>Convolvulaceae</taxon>
        <taxon>Cuscuteae</taxon>
        <taxon>Cuscuta</taxon>
        <taxon>Cuscuta subgen. Cuscuta</taxon>
    </lineage>
</organism>